<dbReference type="InterPro" id="IPR014433">
    <property type="entry name" value="CooC"/>
</dbReference>
<dbReference type="PANTHER" id="PTHR43384">
    <property type="entry name" value="SEPTUM SITE-DETERMINING PROTEIN MIND HOMOLOG, CHLOROPLASTIC-RELATED"/>
    <property type="match status" value="1"/>
</dbReference>
<sequence>MSRGYFHAKTPWPHATATWTIEKESVFTTKEERNIMGLKLAIGGKGGVGKTTITSLLARCIAHLDPDNRVIAIDADPVANLAAGLGISENIPITPVAELSDLIAERTGAKPGTMGGFFTLNPKVDDIPERFSLERDGVKLLVMGTVKSGGSGCICPESTILKALMNHLVLARKDIVIMDMEAGVEHLGRATSGSVDALVAVVNPGARSRVAAERIRKLGQDIGIKRIVVLGNRIRSKEDEKLIADSLSDFEIIGFLPEFDEIAEADRKGVRPFDDITTIPLELKQLAGKFLTLS</sequence>
<evidence type="ECO:0000259" key="3">
    <source>
        <dbReference type="Pfam" id="PF01656"/>
    </source>
</evidence>
<evidence type="ECO:0000313" key="4">
    <source>
        <dbReference type="EMBL" id="SLM29054.1"/>
    </source>
</evidence>
<dbReference type="PIRSF" id="PIRSF005647">
    <property type="entry name" value="CooC"/>
    <property type="match status" value="1"/>
</dbReference>
<dbReference type="EMBL" id="FWEV01000076">
    <property type="protein sequence ID" value="SLM29054.1"/>
    <property type="molecule type" value="Genomic_DNA"/>
</dbReference>
<reference evidence="4 5" key="1">
    <citation type="submission" date="2017-03" db="EMBL/GenBank/DDBJ databases">
        <authorList>
            <person name="Afonso C.L."/>
            <person name="Miller P.J."/>
            <person name="Scott M.A."/>
            <person name="Spackman E."/>
            <person name="Goraichik I."/>
            <person name="Dimitrov K.M."/>
            <person name="Suarez D.L."/>
            <person name="Swayne D.E."/>
        </authorList>
    </citation>
    <scope>NUCLEOTIDE SEQUENCE [LARGE SCALE GENOMIC DNA]</scope>
    <source>
        <strain evidence="4">PRJEB14757</strain>
    </source>
</reference>
<dbReference type="AlphaFoldDB" id="A0A1W1H9D4"/>
<gene>
    <name evidence="4" type="primary">cooC</name>
    <name evidence="4" type="ORF">MTBBW1_1670070</name>
</gene>
<keyword evidence="1" id="KW-0547">Nucleotide-binding</keyword>
<keyword evidence="5" id="KW-1185">Reference proteome</keyword>
<name>A0A1W1H9D4_9BACT</name>
<evidence type="ECO:0000313" key="5">
    <source>
        <dbReference type="Proteomes" id="UP000191931"/>
    </source>
</evidence>
<dbReference type="GO" id="GO:0016887">
    <property type="term" value="F:ATP hydrolysis activity"/>
    <property type="evidence" value="ECO:0007669"/>
    <property type="project" value="TreeGrafter"/>
</dbReference>
<evidence type="ECO:0000256" key="1">
    <source>
        <dbReference type="ARBA" id="ARBA00022741"/>
    </source>
</evidence>
<protein>
    <submittedName>
        <fullName evidence="4">Carbon monoxide dehydrogenase accessory protein CooC</fullName>
    </submittedName>
</protein>
<proteinExistence type="predicted"/>
<accession>A0A1W1H9D4</accession>
<keyword evidence="2" id="KW-0067">ATP-binding</keyword>
<dbReference type="Pfam" id="PF01656">
    <property type="entry name" value="CbiA"/>
    <property type="match status" value="1"/>
</dbReference>
<dbReference type="Proteomes" id="UP000191931">
    <property type="component" value="Unassembled WGS sequence"/>
</dbReference>
<dbReference type="InterPro" id="IPR050625">
    <property type="entry name" value="ParA/MinD_ATPase"/>
</dbReference>
<organism evidence="4 5">
    <name type="scientific">Desulfamplus magnetovallimortis</name>
    <dbReference type="NCBI Taxonomy" id="1246637"/>
    <lineage>
        <taxon>Bacteria</taxon>
        <taxon>Pseudomonadati</taxon>
        <taxon>Thermodesulfobacteriota</taxon>
        <taxon>Desulfobacteria</taxon>
        <taxon>Desulfobacterales</taxon>
        <taxon>Desulfobacteraceae</taxon>
        <taxon>Desulfamplus</taxon>
    </lineage>
</organism>
<dbReference type="InterPro" id="IPR027417">
    <property type="entry name" value="P-loop_NTPase"/>
</dbReference>
<dbReference type="GO" id="GO:0051782">
    <property type="term" value="P:negative regulation of cell division"/>
    <property type="evidence" value="ECO:0007669"/>
    <property type="project" value="TreeGrafter"/>
</dbReference>
<dbReference type="Gene3D" id="3.40.50.300">
    <property type="entry name" value="P-loop containing nucleotide triphosphate hydrolases"/>
    <property type="match status" value="1"/>
</dbReference>
<dbReference type="PANTHER" id="PTHR43384:SF6">
    <property type="entry name" value="SEPTUM SITE-DETERMINING PROTEIN MIND HOMOLOG, CHLOROPLASTIC"/>
    <property type="match status" value="1"/>
</dbReference>
<evidence type="ECO:0000256" key="2">
    <source>
        <dbReference type="ARBA" id="ARBA00022840"/>
    </source>
</evidence>
<feature type="domain" description="CobQ/CobB/MinD/ParA nucleotide binding" evidence="3">
    <location>
        <begin position="41"/>
        <end position="270"/>
    </location>
</feature>
<dbReference type="STRING" id="1246637.MTBBW1_1670070"/>
<dbReference type="GO" id="GO:0005829">
    <property type="term" value="C:cytosol"/>
    <property type="evidence" value="ECO:0007669"/>
    <property type="project" value="TreeGrafter"/>
</dbReference>
<dbReference type="GO" id="GO:0009898">
    <property type="term" value="C:cytoplasmic side of plasma membrane"/>
    <property type="evidence" value="ECO:0007669"/>
    <property type="project" value="TreeGrafter"/>
</dbReference>
<dbReference type="SUPFAM" id="SSF52540">
    <property type="entry name" value="P-loop containing nucleoside triphosphate hydrolases"/>
    <property type="match status" value="1"/>
</dbReference>
<dbReference type="GO" id="GO:0005524">
    <property type="term" value="F:ATP binding"/>
    <property type="evidence" value="ECO:0007669"/>
    <property type="project" value="UniProtKB-KW"/>
</dbReference>
<dbReference type="InterPro" id="IPR002586">
    <property type="entry name" value="CobQ/CobB/MinD/ParA_Nub-bd_dom"/>
</dbReference>